<sequence length="139" mass="16119">MKEICINNLDETKQFAKTLALEIKDKQLPFYILLNGDLGAGKTTFTKSLLKELGVSENVSSPTFVIMNQYKTDKFNINHVDAYRLSNDSEIDMYLDEFDNSINVVEWYENLNLDFNKLNKITINIKIIDENKRIFIIGE</sequence>
<comment type="caution">
    <text evidence="11">The sequence shown here is derived from an EMBL/GenBank/DDBJ whole genome shotgun (WGS) entry which is preliminary data.</text>
</comment>
<gene>
    <name evidence="11" type="ORF">J2Z63_000116</name>
</gene>
<evidence type="ECO:0000256" key="3">
    <source>
        <dbReference type="ARBA" id="ARBA00019010"/>
    </source>
</evidence>
<keyword evidence="7" id="KW-0547">Nucleotide-binding</keyword>
<organism evidence="11 12">
    <name type="scientific">Mycoplasma yeatsii</name>
    <dbReference type="NCBI Taxonomy" id="51365"/>
    <lineage>
        <taxon>Bacteria</taxon>
        <taxon>Bacillati</taxon>
        <taxon>Mycoplasmatota</taxon>
        <taxon>Mollicutes</taxon>
        <taxon>Mycoplasmataceae</taxon>
        <taxon>Mycoplasma</taxon>
    </lineage>
</organism>
<dbReference type="EMBL" id="JAUSWP010000001">
    <property type="protein sequence ID" value="MDQ0567495.1"/>
    <property type="molecule type" value="Genomic_DNA"/>
</dbReference>
<evidence type="ECO:0000313" key="11">
    <source>
        <dbReference type="EMBL" id="MDQ0567495.1"/>
    </source>
</evidence>
<dbReference type="SUPFAM" id="SSF52540">
    <property type="entry name" value="P-loop containing nucleoside triphosphate hydrolases"/>
    <property type="match status" value="1"/>
</dbReference>
<keyword evidence="4" id="KW-0963">Cytoplasm</keyword>
<keyword evidence="6" id="KW-0479">Metal-binding</keyword>
<protein>
    <recommendedName>
        <fullName evidence="3">tRNA threonylcarbamoyladenosine biosynthesis protein TsaE</fullName>
    </recommendedName>
    <alternativeName>
        <fullName evidence="10">t(6)A37 threonylcarbamoyladenosine biosynthesis protein TsaE</fullName>
    </alternativeName>
</protein>
<evidence type="ECO:0000256" key="4">
    <source>
        <dbReference type="ARBA" id="ARBA00022490"/>
    </source>
</evidence>
<evidence type="ECO:0000256" key="10">
    <source>
        <dbReference type="ARBA" id="ARBA00032441"/>
    </source>
</evidence>
<proteinExistence type="inferred from homology"/>
<accession>A0ABU0NDK6</accession>
<dbReference type="NCBIfam" id="TIGR00150">
    <property type="entry name" value="T6A_YjeE"/>
    <property type="match status" value="1"/>
</dbReference>
<dbReference type="Gene3D" id="3.40.50.300">
    <property type="entry name" value="P-loop containing nucleotide triphosphate hydrolases"/>
    <property type="match status" value="1"/>
</dbReference>
<comment type="subcellular location">
    <subcellularLocation>
        <location evidence="1">Cytoplasm</location>
    </subcellularLocation>
</comment>
<evidence type="ECO:0000256" key="5">
    <source>
        <dbReference type="ARBA" id="ARBA00022694"/>
    </source>
</evidence>
<dbReference type="PANTHER" id="PTHR33540:SF2">
    <property type="entry name" value="TRNA THREONYLCARBAMOYLADENOSINE BIOSYNTHESIS PROTEIN TSAE"/>
    <property type="match status" value="1"/>
</dbReference>
<evidence type="ECO:0000313" key="12">
    <source>
        <dbReference type="Proteomes" id="UP001236620"/>
    </source>
</evidence>
<keyword evidence="5" id="KW-0819">tRNA processing</keyword>
<dbReference type="InterPro" id="IPR027417">
    <property type="entry name" value="P-loop_NTPase"/>
</dbReference>
<reference evidence="11" key="1">
    <citation type="submission" date="2023-07" db="EMBL/GenBank/DDBJ databases">
        <title>Genomic Encyclopedia of Type Strains, Phase IV (KMG-IV): sequencing the most valuable type-strain genomes for metagenomic binning, comparative biology and taxonomic classification.</title>
        <authorList>
            <person name="Goeker M."/>
        </authorList>
    </citation>
    <scope>NUCLEOTIDE SEQUENCE [LARGE SCALE GENOMIC DNA]</scope>
    <source>
        <strain evidence="11">DSM 22019</strain>
    </source>
</reference>
<keyword evidence="12" id="KW-1185">Reference proteome</keyword>
<comment type="similarity">
    <text evidence="2">Belongs to the TsaE family.</text>
</comment>
<evidence type="ECO:0000256" key="7">
    <source>
        <dbReference type="ARBA" id="ARBA00022741"/>
    </source>
</evidence>
<evidence type="ECO:0000256" key="9">
    <source>
        <dbReference type="ARBA" id="ARBA00022842"/>
    </source>
</evidence>
<dbReference type="RefSeq" id="WP_307444002.1">
    <property type="nucleotide sequence ID" value="NZ_JAUSWP010000001.1"/>
</dbReference>
<dbReference type="Proteomes" id="UP001236620">
    <property type="component" value="Unassembled WGS sequence"/>
</dbReference>
<evidence type="ECO:0000256" key="2">
    <source>
        <dbReference type="ARBA" id="ARBA00007599"/>
    </source>
</evidence>
<evidence type="ECO:0000256" key="6">
    <source>
        <dbReference type="ARBA" id="ARBA00022723"/>
    </source>
</evidence>
<dbReference type="Pfam" id="PF02367">
    <property type="entry name" value="TsaE"/>
    <property type="match status" value="1"/>
</dbReference>
<dbReference type="PANTHER" id="PTHR33540">
    <property type="entry name" value="TRNA THREONYLCARBAMOYLADENOSINE BIOSYNTHESIS PROTEIN TSAE"/>
    <property type="match status" value="1"/>
</dbReference>
<name>A0ABU0NDK6_9MOLU</name>
<dbReference type="InterPro" id="IPR003442">
    <property type="entry name" value="T6A_TsaE"/>
</dbReference>
<keyword evidence="8" id="KW-0067">ATP-binding</keyword>
<evidence type="ECO:0000256" key="8">
    <source>
        <dbReference type="ARBA" id="ARBA00022840"/>
    </source>
</evidence>
<keyword evidence="9" id="KW-0460">Magnesium</keyword>
<evidence type="ECO:0000256" key="1">
    <source>
        <dbReference type="ARBA" id="ARBA00004496"/>
    </source>
</evidence>